<gene>
    <name evidence="2" type="ORF">M0813_20608</name>
</gene>
<feature type="transmembrane region" description="Helical" evidence="1">
    <location>
        <begin position="123"/>
        <end position="146"/>
    </location>
</feature>
<evidence type="ECO:0000313" key="2">
    <source>
        <dbReference type="EMBL" id="KAJ6245091.1"/>
    </source>
</evidence>
<keyword evidence="3" id="KW-1185">Reference proteome</keyword>
<dbReference type="EMBL" id="JAOAOG010000151">
    <property type="protein sequence ID" value="KAJ6245091.1"/>
    <property type="molecule type" value="Genomic_DNA"/>
</dbReference>
<organism evidence="2 3">
    <name type="scientific">Anaeramoeba flamelloides</name>
    <dbReference type="NCBI Taxonomy" id="1746091"/>
    <lineage>
        <taxon>Eukaryota</taxon>
        <taxon>Metamonada</taxon>
        <taxon>Anaeramoebidae</taxon>
        <taxon>Anaeramoeba</taxon>
    </lineage>
</organism>
<keyword evidence="1" id="KW-0472">Membrane</keyword>
<protein>
    <submittedName>
        <fullName evidence="2">Uncharacterized protein</fullName>
    </submittedName>
</protein>
<evidence type="ECO:0000256" key="1">
    <source>
        <dbReference type="SAM" id="Phobius"/>
    </source>
</evidence>
<dbReference type="Proteomes" id="UP001150062">
    <property type="component" value="Unassembled WGS sequence"/>
</dbReference>
<proteinExistence type="predicted"/>
<feature type="transmembrane region" description="Helical" evidence="1">
    <location>
        <begin position="48"/>
        <end position="69"/>
    </location>
</feature>
<name>A0ABQ8YKA5_9EUKA</name>
<keyword evidence="1" id="KW-1133">Transmembrane helix</keyword>
<sequence length="197" mass="22235">MSEVNEADQVSKMVDNNQDVDQTTPLTNNQPYKTNYLKRDLDVGSTKFVVWSLFCRLLFAAAICCAWVLPNLIIGNRNKDKGCSNKLWLWVRIFSYTMIAQTAGQLITDFFKSAPRIWRKLALLRLILALSGIFTLVWIIIGMVWAAKEKGCGTMYTIVLVDCIIIFSLIGLSICLGCCVGCCIFFGYAKRDKYSTL</sequence>
<reference evidence="2" key="1">
    <citation type="submission" date="2022-08" db="EMBL/GenBank/DDBJ databases">
        <title>Novel sulfate-reducing endosymbionts in the free-living metamonad Anaeramoeba.</title>
        <authorList>
            <person name="Jerlstrom-Hultqvist J."/>
            <person name="Cepicka I."/>
            <person name="Gallot-Lavallee L."/>
            <person name="Salas-Leiva D."/>
            <person name="Curtis B.A."/>
            <person name="Zahonova K."/>
            <person name="Pipaliya S."/>
            <person name="Dacks J."/>
            <person name="Roger A.J."/>
        </authorList>
    </citation>
    <scope>NUCLEOTIDE SEQUENCE</scope>
    <source>
        <strain evidence="2">Schooner1</strain>
    </source>
</reference>
<keyword evidence="1" id="KW-0812">Transmembrane</keyword>
<evidence type="ECO:0000313" key="3">
    <source>
        <dbReference type="Proteomes" id="UP001150062"/>
    </source>
</evidence>
<accession>A0ABQ8YKA5</accession>
<comment type="caution">
    <text evidence="2">The sequence shown here is derived from an EMBL/GenBank/DDBJ whole genome shotgun (WGS) entry which is preliminary data.</text>
</comment>
<feature type="transmembrane region" description="Helical" evidence="1">
    <location>
        <begin position="158"/>
        <end position="188"/>
    </location>
</feature>